<dbReference type="InterPro" id="IPR036388">
    <property type="entry name" value="WH-like_DNA-bd_sf"/>
</dbReference>
<dbReference type="Gene3D" id="1.20.120.530">
    <property type="entry name" value="GntR ligand-binding domain-like"/>
    <property type="match status" value="1"/>
</dbReference>
<dbReference type="GO" id="GO:0003700">
    <property type="term" value="F:DNA-binding transcription factor activity"/>
    <property type="evidence" value="ECO:0007669"/>
    <property type="project" value="InterPro"/>
</dbReference>
<comment type="caution">
    <text evidence="5">The sequence shown here is derived from an EMBL/GenBank/DDBJ whole genome shotgun (WGS) entry which is preliminary data.</text>
</comment>
<dbReference type="Proteomes" id="UP000006023">
    <property type="component" value="Unassembled WGS sequence"/>
</dbReference>
<organism evidence="5 6">
    <name type="scientific">Gordonia amarae NBRC 15530</name>
    <dbReference type="NCBI Taxonomy" id="1075090"/>
    <lineage>
        <taxon>Bacteria</taxon>
        <taxon>Bacillati</taxon>
        <taxon>Actinomycetota</taxon>
        <taxon>Actinomycetes</taxon>
        <taxon>Mycobacteriales</taxon>
        <taxon>Gordoniaceae</taxon>
        <taxon>Gordonia</taxon>
    </lineage>
</organism>
<dbReference type="PANTHER" id="PTHR43537">
    <property type="entry name" value="TRANSCRIPTIONAL REGULATOR, GNTR FAMILY"/>
    <property type="match status" value="1"/>
</dbReference>
<dbReference type="AlphaFoldDB" id="G7GV79"/>
<dbReference type="GO" id="GO:0003677">
    <property type="term" value="F:DNA binding"/>
    <property type="evidence" value="ECO:0007669"/>
    <property type="project" value="UniProtKB-KW"/>
</dbReference>
<evidence type="ECO:0000259" key="4">
    <source>
        <dbReference type="PROSITE" id="PS50949"/>
    </source>
</evidence>
<dbReference type="Pfam" id="PF07729">
    <property type="entry name" value="FCD"/>
    <property type="match status" value="1"/>
</dbReference>
<dbReference type="EMBL" id="BAED01000069">
    <property type="protein sequence ID" value="GAB07504.1"/>
    <property type="molecule type" value="Genomic_DNA"/>
</dbReference>
<keyword evidence="3" id="KW-0804">Transcription</keyword>
<dbReference type="SMART" id="SM00895">
    <property type="entry name" value="FCD"/>
    <property type="match status" value="1"/>
</dbReference>
<keyword evidence="2" id="KW-0238">DNA-binding</keyword>
<sequence length="232" mass="25518">MSGTMDRYQIQRREPLSQRIYREMRRDLAAGEFDPGTKLGEERLAERYRASRTPVREALARLISDGLIERRGNILYPVRPRLDGLAEYYDARALIEIAGIDRVRGGQAAGHDPVVLGPELERWAGMREVPVAADIDFALADEAFHRALLTASGNAALAEALAVIQKKVRAAWFLDYPTPGRAEMITAEHVAIAEALLAGDLAAARASLAAHIDDSRRLVEGGLADGQERPVR</sequence>
<dbReference type="STRING" id="1075090.GOAMR_69_00220"/>
<dbReference type="PRINTS" id="PR00035">
    <property type="entry name" value="HTHGNTR"/>
</dbReference>
<dbReference type="CDD" id="cd07377">
    <property type="entry name" value="WHTH_GntR"/>
    <property type="match status" value="1"/>
</dbReference>
<evidence type="ECO:0000313" key="5">
    <source>
        <dbReference type="EMBL" id="GAB07504.1"/>
    </source>
</evidence>
<feature type="domain" description="HTH gntR-type" evidence="4">
    <location>
        <begin position="14"/>
        <end position="81"/>
    </location>
</feature>
<dbReference type="Gene3D" id="1.10.10.10">
    <property type="entry name" value="Winged helix-like DNA-binding domain superfamily/Winged helix DNA-binding domain"/>
    <property type="match status" value="1"/>
</dbReference>
<dbReference type="InterPro" id="IPR008920">
    <property type="entry name" value="TF_FadR/GntR_C"/>
</dbReference>
<gene>
    <name evidence="5" type="ORF">GOAMR_69_00220</name>
</gene>
<evidence type="ECO:0000256" key="2">
    <source>
        <dbReference type="ARBA" id="ARBA00023125"/>
    </source>
</evidence>
<evidence type="ECO:0000313" key="6">
    <source>
        <dbReference type="Proteomes" id="UP000006023"/>
    </source>
</evidence>
<evidence type="ECO:0000256" key="3">
    <source>
        <dbReference type="ARBA" id="ARBA00023163"/>
    </source>
</evidence>
<dbReference type="SMART" id="SM00345">
    <property type="entry name" value="HTH_GNTR"/>
    <property type="match status" value="1"/>
</dbReference>
<dbReference type="InterPro" id="IPR000524">
    <property type="entry name" value="Tscrpt_reg_HTH_GntR"/>
</dbReference>
<dbReference type="PROSITE" id="PS50949">
    <property type="entry name" value="HTH_GNTR"/>
    <property type="match status" value="1"/>
</dbReference>
<keyword evidence="6" id="KW-1185">Reference proteome</keyword>
<dbReference type="Pfam" id="PF00392">
    <property type="entry name" value="GntR"/>
    <property type="match status" value="1"/>
</dbReference>
<dbReference type="InterPro" id="IPR036390">
    <property type="entry name" value="WH_DNA-bd_sf"/>
</dbReference>
<dbReference type="SUPFAM" id="SSF48008">
    <property type="entry name" value="GntR ligand-binding domain-like"/>
    <property type="match status" value="1"/>
</dbReference>
<dbReference type="PANTHER" id="PTHR43537:SF5">
    <property type="entry name" value="UXU OPERON TRANSCRIPTIONAL REGULATOR"/>
    <property type="match status" value="1"/>
</dbReference>
<proteinExistence type="predicted"/>
<keyword evidence="1" id="KW-0805">Transcription regulation</keyword>
<dbReference type="InterPro" id="IPR011711">
    <property type="entry name" value="GntR_C"/>
</dbReference>
<dbReference type="eggNOG" id="COG1802">
    <property type="taxonomic scope" value="Bacteria"/>
</dbReference>
<reference evidence="5 6" key="1">
    <citation type="submission" date="2011-11" db="EMBL/GenBank/DDBJ databases">
        <title>Whole genome shotgun sequence of Gordonia amarae NBRC 15530.</title>
        <authorList>
            <person name="Takarada H."/>
            <person name="Hosoyama A."/>
            <person name="Tsuchikane K."/>
            <person name="Katsumata H."/>
            <person name="Yamazaki S."/>
            <person name="Fujita N."/>
        </authorList>
    </citation>
    <scope>NUCLEOTIDE SEQUENCE [LARGE SCALE GENOMIC DNA]</scope>
    <source>
        <strain evidence="5 6">NBRC 15530</strain>
    </source>
</reference>
<accession>G7GV79</accession>
<name>G7GV79_9ACTN</name>
<dbReference type="SUPFAM" id="SSF46785">
    <property type="entry name" value="Winged helix' DNA-binding domain"/>
    <property type="match status" value="1"/>
</dbReference>
<protein>
    <submittedName>
        <fullName evidence="5">Putative GntR family transcriptional regulator</fullName>
    </submittedName>
</protein>
<evidence type="ECO:0000256" key="1">
    <source>
        <dbReference type="ARBA" id="ARBA00023015"/>
    </source>
</evidence>